<comment type="caution">
    <text evidence="2">The sequence shown here is derived from an EMBL/GenBank/DDBJ whole genome shotgun (WGS) entry which is preliminary data.</text>
</comment>
<reference evidence="2 3" key="1">
    <citation type="submission" date="2024-09" db="EMBL/GenBank/DDBJ databases">
        <authorList>
            <person name="Sun Q."/>
            <person name="Mori K."/>
        </authorList>
    </citation>
    <scope>NUCLEOTIDE SEQUENCE [LARGE SCALE GENOMIC DNA]</scope>
    <source>
        <strain evidence="2 3">JCM 4557</strain>
    </source>
</reference>
<proteinExistence type="predicted"/>
<accession>A0ABV6T9N5</accession>
<dbReference type="SUPFAM" id="SSF56214">
    <property type="entry name" value="4'-phosphopantetheinyl transferase"/>
    <property type="match status" value="1"/>
</dbReference>
<evidence type="ECO:0000313" key="2">
    <source>
        <dbReference type="EMBL" id="MFC0842497.1"/>
    </source>
</evidence>
<protein>
    <recommendedName>
        <fullName evidence="4">4'-phosphopantetheinyl transferase domain-containing protein</fullName>
    </recommendedName>
</protein>
<organism evidence="2 3">
    <name type="scientific">Streptomyces noboritoensis</name>
    <dbReference type="NCBI Taxonomy" id="67337"/>
    <lineage>
        <taxon>Bacteria</taxon>
        <taxon>Bacillati</taxon>
        <taxon>Actinomycetota</taxon>
        <taxon>Actinomycetes</taxon>
        <taxon>Kitasatosporales</taxon>
        <taxon>Streptomycetaceae</taxon>
        <taxon>Streptomyces</taxon>
    </lineage>
</organism>
<name>A0ABV6T9N5_9ACTN</name>
<dbReference type="Proteomes" id="UP001589887">
    <property type="component" value="Unassembled WGS sequence"/>
</dbReference>
<dbReference type="EMBL" id="JBHMQV010000001">
    <property type="protein sequence ID" value="MFC0842497.1"/>
    <property type="molecule type" value="Genomic_DNA"/>
</dbReference>
<gene>
    <name evidence="2" type="ORF">ACFH04_01930</name>
</gene>
<keyword evidence="3" id="KW-1185">Reference proteome</keyword>
<evidence type="ECO:0000313" key="3">
    <source>
        <dbReference type="Proteomes" id="UP001589887"/>
    </source>
</evidence>
<feature type="region of interest" description="Disordered" evidence="1">
    <location>
        <begin position="1"/>
        <end position="20"/>
    </location>
</feature>
<evidence type="ECO:0000256" key="1">
    <source>
        <dbReference type="SAM" id="MobiDB-lite"/>
    </source>
</evidence>
<sequence length="128" mass="14482">MNHHTTTTAPVVRISPPQQCPERHDRRWTDWLTDTELVYAHSLARTEEHLSARKAAKEAAAHLLGWPGQPPWQDMEICRRADEAPVLRVHGRLAQWMGEHGLATPQVSLTHARGYAAALAWFPRGGER</sequence>
<evidence type="ECO:0008006" key="4">
    <source>
        <dbReference type="Google" id="ProtNLM"/>
    </source>
</evidence>
<dbReference type="RefSeq" id="WP_394316346.1">
    <property type="nucleotide sequence ID" value="NZ_JBHMQV010000001.1"/>
</dbReference>
<dbReference type="InterPro" id="IPR037143">
    <property type="entry name" value="4-PPantetheinyl_Trfase_dom_sf"/>
</dbReference>
<dbReference type="Gene3D" id="3.90.470.20">
    <property type="entry name" value="4'-phosphopantetheinyl transferase domain"/>
    <property type="match status" value="1"/>
</dbReference>